<keyword evidence="8" id="KW-1185">Reference proteome</keyword>
<dbReference type="Pfam" id="PF12399">
    <property type="entry name" value="BCA_ABC_TP_C"/>
    <property type="match status" value="1"/>
</dbReference>
<feature type="domain" description="ABC transporter" evidence="6">
    <location>
        <begin position="17"/>
        <end position="264"/>
    </location>
</feature>
<evidence type="ECO:0000256" key="3">
    <source>
        <dbReference type="ARBA" id="ARBA00022519"/>
    </source>
</evidence>
<keyword evidence="4" id="KW-0547">Nucleotide-binding</keyword>
<dbReference type="RefSeq" id="WP_087047580.1">
    <property type="nucleotide sequence ID" value="NZ_FCOB02000020.1"/>
</dbReference>
<proteinExistence type="predicted"/>
<evidence type="ECO:0000256" key="1">
    <source>
        <dbReference type="ARBA" id="ARBA00022448"/>
    </source>
</evidence>
<evidence type="ECO:0000256" key="2">
    <source>
        <dbReference type="ARBA" id="ARBA00022475"/>
    </source>
</evidence>
<dbReference type="PROSITE" id="PS50893">
    <property type="entry name" value="ABC_TRANSPORTER_2"/>
    <property type="match status" value="1"/>
</dbReference>
<dbReference type="PANTHER" id="PTHR45772">
    <property type="entry name" value="CONSERVED COMPONENT OF ABC TRANSPORTER FOR NATURAL AMINO ACIDS-RELATED"/>
    <property type="match status" value="1"/>
</dbReference>
<gene>
    <name evidence="7" type="ORF">AWB83_04199</name>
</gene>
<dbReference type="FunFam" id="3.40.50.300:FF:000421">
    <property type="entry name" value="Branched-chain amino acid ABC transporter ATP-binding protein"/>
    <property type="match status" value="1"/>
</dbReference>
<sequence length="271" mass="29093">MRTQANPRAAIDAPVLMSVQRGVKRFGGLCAVDNVSFDVREGEAVGLIGPNGAGKSTTFNLITGVDGLTSGDVFYKGARITGTPLHRRSAMGMARTFQIVRLFGGLTVLENVMLGFHPALVDGFLASLLRMRRVAADERRCAARAMELLQFVGLAQRAHDLVAHLPHGQQRLIEIARALASEPGILLLDEPAAGLNDEETAALGRMLRQLNDDGLTILIVEHDIGFIMNLCHRIVVLDHGAKIAEGDAATVQSDPKVIEAYLGVRGAHAQH</sequence>
<dbReference type="InterPro" id="IPR032823">
    <property type="entry name" value="BCA_ABC_TP_C"/>
</dbReference>
<name>A0A158CEJ6_9BURK</name>
<dbReference type="Gene3D" id="3.40.50.300">
    <property type="entry name" value="P-loop containing nucleotide triphosphate hydrolases"/>
    <property type="match status" value="1"/>
</dbReference>
<dbReference type="InterPro" id="IPR027417">
    <property type="entry name" value="P-loop_NTPase"/>
</dbReference>
<comment type="caution">
    <text evidence="7">The sequence shown here is derived from an EMBL/GenBank/DDBJ whole genome shotgun (WGS) entry which is preliminary data.</text>
</comment>
<keyword evidence="1" id="KW-0813">Transport</keyword>
<keyword evidence="3" id="KW-0472">Membrane</keyword>
<dbReference type="PANTHER" id="PTHR45772:SF9">
    <property type="entry name" value="CONSERVED COMPONENT OF ABC TRANSPORTER FOR NATURAL AMINO ACIDS"/>
    <property type="match status" value="1"/>
</dbReference>
<dbReference type="SMART" id="SM00382">
    <property type="entry name" value="AAA"/>
    <property type="match status" value="1"/>
</dbReference>
<keyword evidence="5" id="KW-0067">ATP-binding</keyword>
<keyword evidence="2" id="KW-1003">Cell membrane</keyword>
<dbReference type="InterPro" id="IPR051120">
    <property type="entry name" value="ABC_AA/LPS_Transport"/>
</dbReference>
<dbReference type="GO" id="GO:0005524">
    <property type="term" value="F:ATP binding"/>
    <property type="evidence" value="ECO:0007669"/>
    <property type="project" value="UniProtKB-KW"/>
</dbReference>
<reference evidence="7" key="1">
    <citation type="submission" date="2016-01" db="EMBL/GenBank/DDBJ databases">
        <authorList>
            <person name="Peeters C."/>
        </authorList>
    </citation>
    <scope>NUCLEOTIDE SEQUENCE [LARGE SCALE GENOMIC DNA]</scope>
    <source>
        <strain evidence="7">LMG 29326</strain>
    </source>
</reference>
<evidence type="ECO:0000259" key="6">
    <source>
        <dbReference type="PROSITE" id="PS50893"/>
    </source>
</evidence>
<dbReference type="GO" id="GO:0016887">
    <property type="term" value="F:ATP hydrolysis activity"/>
    <property type="evidence" value="ECO:0007669"/>
    <property type="project" value="InterPro"/>
</dbReference>
<dbReference type="SUPFAM" id="SSF52540">
    <property type="entry name" value="P-loop containing nucleoside triphosphate hydrolases"/>
    <property type="match status" value="1"/>
</dbReference>
<dbReference type="Proteomes" id="UP000054978">
    <property type="component" value="Unassembled WGS sequence"/>
</dbReference>
<dbReference type="Pfam" id="PF00005">
    <property type="entry name" value="ABC_tran"/>
    <property type="match status" value="1"/>
</dbReference>
<keyword evidence="3" id="KW-0997">Cell inner membrane</keyword>
<dbReference type="EMBL" id="FCOB02000020">
    <property type="protein sequence ID" value="SAK79947.1"/>
    <property type="molecule type" value="Genomic_DNA"/>
</dbReference>
<dbReference type="CDD" id="cd03219">
    <property type="entry name" value="ABC_Mj1267_LivG_branched"/>
    <property type="match status" value="1"/>
</dbReference>
<dbReference type="GO" id="GO:0005886">
    <property type="term" value="C:plasma membrane"/>
    <property type="evidence" value="ECO:0007669"/>
    <property type="project" value="TreeGrafter"/>
</dbReference>
<dbReference type="STRING" id="1777144.AWB83_04199"/>
<dbReference type="OrthoDB" id="5291558at2"/>
<accession>A0A158CEJ6</accession>
<evidence type="ECO:0000313" key="7">
    <source>
        <dbReference type="EMBL" id="SAK79947.1"/>
    </source>
</evidence>
<dbReference type="AlphaFoldDB" id="A0A158CEJ6"/>
<organism evidence="7 8">
    <name type="scientific">Caballeronia ptereochthonis</name>
    <dbReference type="NCBI Taxonomy" id="1777144"/>
    <lineage>
        <taxon>Bacteria</taxon>
        <taxon>Pseudomonadati</taxon>
        <taxon>Pseudomonadota</taxon>
        <taxon>Betaproteobacteria</taxon>
        <taxon>Burkholderiales</taxon>
        <taxon>Burkholderiaceae</taxon>
        <taxon>Caballeronia</taxon>
    </lineage>
</organism>
<dbReference type="InterPro" id="IPR003593">
    <property type="entry name" value="AAA+_ATPase"/>
</dbReference>
<evidence type="ECO:0000256" key="4">
    <source>
        <dbReference type="ARBA" id="ARBA00022741"/>
    </source>
</evidence>
<evidence type="ECO:0000313" key="8">
    <source>
        <dbReference type="Proteomes" id="UP000054978"/>
    </source>
</evidence>
<dbReference type="InterPro" id="IPR003439">
    <property type="entry name" value="ABC_transporter-like_ATP-bd"/>
</dbReference>
<protein>
    <submittedName>
        <fullName evidence="7">ABC transporter-like protein</fullName>
    </submittedName>
</protein>
<evidence type="ECO:0000256" key="5">
    <source>
        <dbReference type="ARBA" id="ARBA00022840"/>
    </source>
</evidence>